<dbReference type="PANTHER" id="PTHR47691">
    <property type="entry name" value="REGULATOR-RELATED"/>
    <property type="match status" value="1"/>
</dbReference>
<accession>A0A0P9CRC0</accession>
<dbReference type="InterPro" id="IPR019734">
    <property type="entry name" value="TPR_rpt"/>
</dbReference>
<protein>
    <submittedName>
        <fullName evidence="1">Uncharacterized protein</fullName>
    </submittedName>
</protein>
<proteinExistence type="predicted"/>
<sequence>ILYCEHELEQAETCLHQALALARAAADLPLAAHILNNLATLAVDQQDFARVEEFASASFDMAREQGITWLCGWSQLTRGRAAFECQSLNESKQLFERAYADFRSIGALRGEAFSLMFQAETALRQDDLPRAEAQYKKALLMVRALNDIHGIIYSLADCGRIAALRGDYDMARSMLTESLQLAREQSDFQGTCWARVGLAYVLASEGDTAGAQAHALEAISLAQTVDDPVSAFAARATIAYAQASAGQAEIAAHLIGSAEALRDRLRLRLFSIDKAGCVQVYAAVHALLAPPVLEGALARGRELSFTEALGLPP</sequence>
<reference evidence="1 2" key="1">
    <citation type="submission" date="2015-09" db="EMBL/GenBank/DDBJ databases">
        <title>Draft genome sequence of Kouleothrix aurantiaca JCM 19913.</title>
        <authorList>
            <person name="Hemp J."/>
        </authorList>
    </citation>
    <scope>NUCLEOTIDE SEQUENCE [LARGE SCALE GENOMIC DNA]</scope>
    <source>
        <strain evidence="1 2">COM-B</strain>
    </source>
</reference>
<gene>
    <name evidence="1" type="ORF">SE17_37470</name>
</gene>
<dbReference type="Gene3D" id="1.25.40.10">
    <property type="entry name" value="Tetratricopeptide repeat domain"/>
    <property type="match status" value="1"/>
</dbReference>
<dbReference type="PANTHER" id="PTHR47691:SF3">
    <property type="entry name" value="HTH-TYPE TRANSCRIPTIONAL REGULATOR RV0890C-RELATED"/>
    <property type="match status" value="1"/>
</dbReference>
<dbReference type="AlphaFoldDB" id="A0A0P9CRC0"/>
<organism evidence="1 2">
    <name type="scientific">Kouleothrix aurantiaca</name>
    <dbReference type="NCBI Taxonomy" id="186479"/>
    <lineage>
        <taxon>Bacteria</taxon>
        <taxon>Bacillati</taxon>
        <taxon>Chloroflexota</taxon>
        <taxon>Chloroflexia</taxon>
        <taxon>Chloroflexales</taxon>
        <taxon>Roseiflexineae</taxon>
        <taxon>Roseiflexaceae</taxon>
        <taxon>Kouleothrix</taxon>
    </lineage>
</organism>
<comment type="caution">
    <text evidence="1">The sequence shown here is derived from an EMBL/GenBank/DDBJ whole genome shotgun (WGS) entry which is preliminary data.</text>
</comment>
<dbReference type="Proteomes" id="UP000050509">
    <property type="component" value="Unassembled WGS sequence"/>
</dbReference>
<keyword evidence="2" id="KW-1185">Reference proteome</keyword>
<dbReference type="InterPro" id="IPR011990">
    <property type="entry name" value="TPR-like_helical_dom_sf"/>
</dbReference>
<evidence type="ECO:0000313" key="2">
    <source>
        <dbReference type="Proteomes" id="UP000050509"/>
    </source>
</evidence>
<dbReference type="SMART" id="SM00028">
    <property type="entry name" value="TPR"/>
    <property type="match status" value="4"/>
</dbReference>
<name>A0A0P9CRC0_9CHLR</name>
<dbReference type="EMBL" id="LJCR01002567">
    <property type="protein sequence ID" value="KPV48550.1"/>
    <property type="molecule type" value="Genomic_DNA"/>
</dbReference>
<dbReference type="Pfam" id="PF13424">
    <property type="entry name" value="TPR_12"/>
    <property type="match status" value="1"/>
</dbReference>
<evidence type="ECO:0000313" key="1">
    <source>
        <dbReference type="EMBL" id="KPV48550.1"/>
    </source>
</evidence>
<dbReference type="SUPFAM" id="SSF48452">
    <property type="entry name" value="TPR-like"/>
    <property type="match status" value="2"/>
</dbReference>
<feature type="non-terminal residue" evidence="1">
    <location>
        <position position="1"/>
    </location>
</feature>